<dbReference type="PANTHER" id="PTHR43280:SF32">
    <property type="entry name" value="TRANSCRIPTIONAL REGULATORY PROTEIN"/>
    <property type="match status" value="1"/>
</dbReference>
<protein>
    <recommendedName>
        <fullName evidence="4">HTH araC/xylS-type domain-containing protein</fullName>
    </recommendedName>
</protein>
<reference evidence="5 6" key="1">
    <citation type="submission" date="2017-09" db="EMBL/GenBank/DDBJ databases">
        <title>Reassesment of A. cryaerophilus.</title>
        <authorList>
            <person name="Perez-Cataluna A."/>
            <person name="Collado L."/>
            <person name="Salgado O."/>
            <person name="Lefinanco V."/>
            <person name="Figueras M.J."/>
        </authorList>
    </citation>
    <scope>NUCLEOTIDE SEQUENCE [LARGE SCALE GENOMIC DNA]</scope>
    <source>
        <strain evidence="5 6">LMG 9861</strain>
    </source>
</reference>
<dbReference type="SMART" id="SM00342">
    <property type="entry name" value="HTH_ARAC"/>
    <property type="match status" value="1"/>
</dbReference>
<dbReference type="Gene3D" id="1.10.10.60">
    <property type="entry name" value="Homeodomain-like"/>
    <property type="match status" value="1"/>
</dbReference>
<evidence type="ECO:0000256" key="3">
    <source>
        <dbReference type="ARBA" id="ARBA00023163"/>
    </source>
</evidence>
<dbReference type="PROSITE" id="PS01124">
    <property type="entry name" value="HTH_ARAC_FAMILY_2"/>
    <property type="match status" value="1"/>
</dbReference>
<dbReference type="RefSeq" id="WP_105909371.1">
    <property type="nucleotide sequence ID" value="NZ_NXGJ01000008.1"/>
</dbReference>
<evidence type="ECO:0000313" key="6">
    <source>
        <dbReference type="Proteomes" id="UP000239065"/>
    </source>
</evidence>
<feature type="domain" description="HTH araC/xylS-type" evidence="4">
    <location>
        <begin position="193"/>
        <end position="291"/>
    </location>
</feature>
<sequence>MKLLNIKEALDIYKHLHDKNPEFGMDVADERFIPEQFVILENNKRKAEGIPVRFNFYNLLLCIKGSSIRNVNQFEYNIKEHSLQLLPAGTIHHFKDTYDDPHTYVLLFEKSFIDDLDLLSYHNNYFIPIDLNIDLFTKIKSIYEEIDYEIKNKNELHIEFIKTLLTQILIILKREKLKMKVEHQLSRSDLICNQFLSLIETHIYKMKTVSEYAELIGLSSKHLSETVKDKLGQSALYFIHIRLIKEIKYLLAYTNKNIYDIALSLNFQDASQLSRFFKKNIGISPKDFRNNNLNRQH</sequence>
<keyword evidence="2" id="KW-0238">DNA-binding</keyword>
<dbReference type="AlphaFoldDB" id="A0A2S9SLU6"/>
<dbReference type="EMBL" id="NXGJ01000008">
    <property type="protein sequence ID" value="PRM87561.1"/>
    <property type="molecule type" value="Genomic_DNA"/>
</dbReference>
<dbReference type="SUPFAM" id="SSF46689">
    <property type="entry name" value="Homeodomain-like"/>
    <property type="match status" value="1"/>
</dbReference>
<dbReference type="InterPro" id="IPR018060">
    <property type="entry name" value="HTH_AraC"/>
</dbReference>
<evidence type="ECO:0000259" key="4">
    <source>
        <dbReference type="PROSITE" id="PS01124"/>
    </source>
</evidence>
<dbReference type="Proteomes" id="UP000239065">
    <property type="component" value="Unassembled WGS sequence"/>
</dbReference>
<dbReference type="GO" id="GO:0003700">
    <property type="term" value="F:DNA-binding transcription factor activity"/>
    <property type="evidence" value="ECO:0007669"/>
    <property type="project" value="InterPro"/>
</dbReference>
<evidence type="ECO:0000256" key="2">
    <source>
        <dbReference type="ARBA" id="ARBA00023125"/>
    </source>
</evidence>
<keyword evidence="1" id="KW-0805">Transcription regulation</keyword>
<dbReference type="Pfam" id="PF12833">
    <property type="entry name" value="HTH_18"/>
    <property type="match status" value="1"/>
</dbReference>
<dbReference type="InterPro" id="IPR037923">
    <property type="entry name" value="HTH-like"/>
</dbReference>
<dbReference type="PANTHER" id="PTHR43280">
    <property type="entry name" value="ARAC-FAMILY TRANSCRIPTIONAL REGULATOR"/>
    <property type="match status" value="1"/>
</dbReference>
<gene>
    <name evidence="5" type="ORF">CJ669_07355</name>
</gene>
<comment type="caution">
    <text evidence="5">The sequence shown here is derived from an EMBL/GenBank/DDBJ whole genome shotgun (WGS) entry which is preliminary data.</text>
</comment>
<dbReference type="SUPFAM" id="SSF51215">
    <property type="entry name" value="Regulatory protein AraC"/>
    <property type="match status" value="1"/>
</dbReference>
<dbReference type="GO" id="GO:0043565">
    <property type="term" value="F:sequence-specific DNA binding"/>
    <property type="evidence" value="ECO:0007669"/>
    <property type="project" value="InterPro"/>
</dbReference>
<accession>A0A2S9SLU6</accession>
<evidence type="ECO:0000256" key="1">
    <source>
        <dbReference type="ARBA" id="ARBA00023015"/>
    </source>
</evidence>
<evidence type="ECO:0000313" key="5">
    <source>
        <dbReference type="EMBL" id="PRM87561.1"/>
    </source>
</evidence>
<organism evidence="5 6">
    <name type="scientific">Aliarcobacter cryaerophilus</name>
    <dbReference type="NCBI Taxonomy" id="28198"/>
    <lineage>
        <taxon>Bacteria</taxon>
        <taxon>Pseudomonadati</taxon>
        <taxon>Campylobacterota</taxon>
        <taxon>Epsilonproteobacteria</taxon>
        <taxon>Campylobacterales</taxon>
        <taxon>Arcobacteraceae</taxon>
        <taxon>Aliarcobacter</taxon>
    </lineage>
</organism>
<name>A0A2S9SLU6_9BACT</name>
<proteinExistence type="predicted"/>
<dbReference type="InterPro" id="IPR009057">
    <property type="entry name" value="Homeodomain-like_sf"/>
</dbReference>
<keyword evidence="3" id="KW-0804">Transcription</keyword>